<organism evidence="1">
    <name type="scientific">Anguilla anguilla</name>
    <name type="common">European freshwater eel</name>
    <name type="synonym">Muraena anguilla</name>
    <dbReference type="NCBI Taxonomy" id="7936"/>
    <lineage>
        <taxon>Eukaryota</taxon>
        <taxon>Metazoa</taxon>
        <taxon>Chordata</taxon>
        <taxon>Craniata</taxon>
        <taxon>Vertebrata</taxon>
        <taxon>Euteleostomi</taxon>
        <taxon>Actinopterygii</taxon>
        <taxon>Neopterygii</taxon>
        <taxon>Teleostei</taxon>
        <taxon>Anguilliformes</taxon>
        <taxon>Anguillidae</taxon>
        <taxon>Anguilla</taxon>
    </lineage>
</organism>
<accession>A0A0E9QYG6</accession>
<dbReference type="AlphaFoldDB" id="A0A0E9QYG6"/>
<dbReference type="EMBL" id="GBXM01086693">
    <property type="protein sequence ID" value="JAH21884.1"/>
    <property type="molecule type" value="Transcribed_RNA"/>
</dbReference>
<name>A0A0E9QYG6_ANGAN</name>
<sequence>MLSCSLNGMFPNGKLITSLWGNYF</sequence>
<reference evidence="1" key="2">
    <citation type="journal article" date="2015" name="Fish Shellfish Immunol.">
        <title>Early steps in the European eel (Anguilla anguilla)-Vibrio vulnificus interaction in the gills: Role of the RtxA13 toxin.</title>
        <authorList>
            <person name="Callol A."/>
            <person name="Pajuelo D."/>
            <person name="Ebbesson L."/>
            <person name="Teles M."/>
            <person name="MacKenzie S."/>
            <person name="Amaro C."/>
        </authorList>
    </citation>
    <scope>NUCLEOTIDE SEQUENCE</scope>
</reference>
<reference evidence="1" key="1">
    <citation type="submission" date="2014-11" db="EMBL/GenBank/DDBJ databases">
        <authorList>
            <person name="Amaro Gonzalez C."/>
        </authorList>
    </citation>
    <scope>NUCLEOTIDE SEQUENCE</scope>
</reference>
<evidence type="ECO:0000313" key="1">
    <source>
        <dbReference type="EMBL" id="JAH21884.1"/>
    </source>
</evidence>
<protein>
    <submittedName>
        <fullName evidence="1">Uncharacterized protein</fullName>
    </submittedName>
</protein>
<proteinExistence type="predicted"/>